<name>A0A1I6NRL3_9PSEU</name>
<sequence>MTTSDTWFLLVRYPDAGKTEVRRFDDSKVAAQAYSDAEAEQQHSTGRADVLLVGAPSLDVVKERYPSYFIDATSAQSKLAYLLSIMPPLPA</sequence>
<protein>
    <submittedName>
        <fullName evidence="1">Uncharacterized protein</fullName>
    </submittedName>
</protein>
<dbReference type="RefSeq" id="WP_093412652.1">
    <property type="nucleotide sequence ID" value="NZ_FOZX01000001.1"/>
</dbReference>
<gene>
    <name evidence="1" type="ORF">SAMN05660874_00006</name>
</gene>
<keyword evidence="2" id="KW-1185">Reference proteome</keyword>
<dbReference type="EMBL" id="FOZX01000001">
    <property type="protein sequence ID" value="SFS30495.1"/>
    <property type="molecule type" value="Genomic_DNA"/>
</dbReference>
<evidence type="ECO:0000313" key="1">
    <source>
        <dbReference type="EMBL" id="SFS30495.1"/>
    </source>
</evidence>
<evidence type="ECO:0000313" key="2">
    <source>
        <dbReference type="Proteomes" id="UP000198852"/>
    </source>
</evidence>
<organism evidence="1 2">
    <name type="scientific">Saccharopolyspora flava</name>
    <dbReference type="NCBI Taxonomy" id="95161"/>
    <lineage>
        <taxon>Bacteria</taxon>
        <taxon>Bacillati</taxon>
        <taxon>Actinomycetota</taxon>
        <taxon>Actinomycetes</taxon>
        <taxon>Pseudonocardiales</taxon>
        <taxon>Pseudonocardiaceae</taxon>
        <taxon>Saccharopolyspora</taxon>
    </lineage>
</organism>
<dbReference type="Proteomes" id="UP000198852">
    <property type="component" value="Unassembled WGS sequence"/>
</dbReference>
<accession>A0A1I6NRL3</accession>
<reference evidence="2" key="1">
    <citation type="submission" date="2016-10" db="EMBL/GenBank/DDBJ databases">
        <authorList>
            <person name="Varghese N."/>
            <person name="Submissions S."/>
        </authorList>
    </citation>
    <scope>NUCLEOTIDE SEQUENCE [LARGE SCALE GENOMIC DNA]</scope>
    <source>
        <strain evidence="2">DSM 44771</strain>
    </source>
</reference>
<proteinExistence type="predicted"/>
<dbReference type="OrthoDB" id="3698183at2"/>
<dbReference type="AlphaFoldDB" id="A0A1I6NRL3"/>